<dbReference type="Proteomes" id="UP001157418">
    <property type="component" value="Unassembled WGS sequence"/>
</dbReference>
<comment type="caution">
    <text evidence="1">The sequence shown here is derived from an EMBL/GenBank/DDBJ whole genome shotgun (WGS) entry which is preliminary data.</text>
</comment>
<reference evidence="1 2" key="1">
    <citation type="submission" date="2022-01" db="EMBL/GenBank/DDBJ databases">
        <authorList>
            <person name="Xiong W."/>
            <person name="Schranz E."/>
        </authorList>
    </citation>
    <scope>NUCLEOTIDE SEQUENCE [LARGE SCALE GENOMIC DNA]</scope>
</reference>
<dbReference type="EMBL" id="CAKMRJ010005745">
    <property type="protein sequence ID" value="CAH1452432.1"/>
    <property type="molecule type" value="Genomic_DNA"/>
</dbReference>
<evidence type="ECO:0000313" key="2">
    <source>
        <dbReference type="Proteomes" id="UP001157418"/>
    </source>
</evidence>
<gene>
    <name evidence="1" type="ORF">LVIROSA_LOCUS37728</name>
</gene>
<sequence length="98" mass="11151">MGFGSLLQMKMIDKPLKIVYYVLGHFNFETLKVEFENCQLSVDSKSVHEMLGLPSGGSLLSNMDYISENNEEIVCLSGRNSMEIFDKLRSKQLKNELV</sequence>
<protein>
    <submittedName>
        <fullName evidence="1">Uncharacterized protein</fullName>
    </submittedName>
</protein>
<proteinExistence type="predicted"/>
<name>A0AAU9PS66_9ASTR</name>
<organism evidence="1 2">
    <name type="scientific">Lactuca virosa</name>
    <dbReference type="NCBI Taxonomy" id="75947"/>
    <lineage>
        <taxon>Eukaryota</taxon>
        <taxon>Viridiplantae</taxon>
        <taxon>Streptophyta</taxon>
        <taxon>Embryophyta</taxon>
        <taxon>Tracheophyta</taxon>
        <taxon>Spermatophyta</taxon>
        <taxon>Magnoliopsida</taxon>
        <taxon>eudicotyledons</taxon>
        <taxon>Gunneridae</taxon>
        <taxon>Pentapetalae</taxon>
        <taxon>asterids</taxon>
        <taxon>campanulids</taxon>
        <taxon>Asterales</taxon>
        <taxon>Asteraceae</taxon>
        <taxon>Cichorioideae</taxon>
        <taxon>Cichorieae</taxon>
        <taxon>Lactucinae</taxon>
        <taxon>Lactuca</taxon>
    </lineage>
</organism>
<evidence type="ECO:0000313" key="1">
    <source>
        <dbReference type="EMBL" id="CAH1452432.1"/>
    </source>
</evidence>
<accession>A0AAU9PS66</accession>
<dbReference type="AlphaFoldDB" id="A0AAU9PS66"/>
<keyword evidence="2" id="KW-1185">Reference proteome</keyword>